<dbReference type="InterPro" id="IPR012133">
    <property type="entry name" value="Alpha-hydoxy_acid_DH_FMN"/>
</dbReference>
<dbReference type="RefSeq" id="WP_058314175.1">
    <property type="nucleotide sequence ID" value="NZ_CYTO01000001.1"/>
</dbReference>
<dbReference type="CDD" id="cd02809">
    <property type="entry name" value="alpha_hydroxyacid_oxid_FMN"/>
    <property type="match status" value="1"/>
</dbReference>
<feature type="binding site" evidence="7">
    <location>
        <position position="279"/>
    </location>
    <ligand>
        <name>glyoxylate</name>
        <dbReference type="ChEBI" id="CHEBI:36655"/>
    </ligand>
</feature>
<dbReference type="InterPro" id="IPR037396">
    <property type="entry name" value="FMN_HAD"/>
</dbReference>
<dbReference type="InterPro" id="IPR013785">
    <property type="entry name" value="Aldolase_TIM"/>
</dbReference>
<dbReference type="Proteomes" id="UP000051184">
    <property type="component" value="Unassembled WGS sequence"/>
</dbReference>
<evidence type="ECO:0000313" key="10">
    <source>
        <dbReference type="Proteomes" id="UP000051184"/>
    </source>
</evidence>
<keyword evidence="10" id="KW-1185">Reference proteome</keyword>
<dbReference type="PROSITE" id="PS51349">
    <property type="entry name" value="FMN_HYDROXY_ACID_DH_2"/>
    <property type="match status" value="1"/>
</dbReference>
<dbReference type="PIRSF" id="PIRSF000138">
    <property type="entry name" value="Al-hdrx_acd_dh"/>
    <property type="match status" value="1"/>
</dbReference>
<dbReference type="InterPro" id="IPR008259">
    <property type="entry name" value="FMN_hydac_DH_AS"/>
</dbReference>
<comment type="similarity">
    <text evidence="5">Belongs to the FMN-dependent alpha-hydroxy acid dehydrogenase family.</text>
</comment>
<dbReference type="AlphaFoldDB" id="A0A0P1INS3"/>
<dbReference type="FunFam" id="3.20.20.70:FF:000029">
    <property type="entry name" value="L-lactate dehydrogenase"/>
    <property type="match status" value="1"/>
</dbReference>
<dbReference type="PROSITE" id="PS00557">
    <property type="entry name" value="FMN_HYDROXY_ACID_DH_1"/>
    <property type="match status" value="1"/>
</dbReference>
<evidence type="ECO:0000256" key="7">
    <source>
        <dbReference type="PIRSR" id="PIRSR000138-2"/>
    </source>
</evidence>
<evidence type="ECO:0000256" key="5">
    <source>
        <dbReference type="ARBA" id="ARBA00024042"/>
    </source>
</evidence>
<comment type="cofactor">
    <cofactor evidence="1">
        <name>FMN</name>
        <dbReference type="ChEBI" id="CHEBI:58210"/>
    </cofactor>
</comment>
<dbReference type="InterPro" id="IPR000262">
    <property type="entry name" value="FMN-dep_DH"/>
</dbReference>
<evidence type="ECO:0000256" key="4">
    <source>
        <dbReference type="ARBA" id="ARBA00023002"/>
    </source>
</evidence>
<dbReference type="STRING" id="1715691.TA5113_00016"/>
<dbReference type="PANTHER" id="PTHR10578:SF107">
    <property type="entry name" value="2-HYDROXYACID OXIDASE 1"/>
    <property type="match status" value="1"/>
</dbReference>
<sequence length="382" mass="42196">MRLSDCHNFQDFRRLAKKRLPSPIFHYIDGAADDEITYRRNTSSFDDVDLVPSVLNDVSDVDMSVEVMGQKLDMPIYCAPTALQRLFHHEGERAVAKAATNHGTMFGVSSLATVTVEEIEKLAPGPKMFQFYFHKDRGLNDALLERARAANFQVMALTVDTITGGNRERDLRTGFTSPPKLTPSSALSFATHPAWAWNFFTKEKFDMPHLSGHVSAGTNLAVSVGEYFSTMLDQSMNWKDAEKLCAQWNGQFALKGIMSVEDAKRAVDIGCTGIMVSNHGGRQLDGSRAPFDQLAEICDAVGDKIDVICEGGIQRGTHVMKALSVGAKACSGGRMYLYALAAAGQAGVDRVLGNFRTEIERDMKLMGITSLDQLNRDNLRWR</sequence>
<evidence type="ECO:0000256" key="3">
    <source>
        <dbReference type="ARBA" id="ARBA00022643"/>
    </source>
</evidence>
<gene>
    <name evidence="9" type="primary">lldD_1</name>
    <name evidence="9" type="ORF">TA5114_00963</name>
</gene>
<feature type="domain" description="FMN hydroxy acid dehydrogenase" evidence="8">
    <location>
        <begin position="1"/>
        <end position="382"/>
    </location>
</feature>
<feature type="binding site" evidence="7">
    <location>
        <position position="255"/>
    </location>
    <ligand>
        <name>FMN</name>
        <dbReference type="ChEBI" id="CHEBI:58210"/>
    </ligand>
</feature>
<evidence type="ECO:0000256" key="2">
    <source>
        <dbReference type="ARBA" id="ARBA00022630"/>
    </source>
</evidence>
<keyword evidence="2 7" id="KW-0285">Flavoprotein</keyword>
<feature type="binding site" evidence="7">
    <location>
        <position position="27"/>
    </location>
    <ligand>
        <name>glyoxylate</name>
        <dbReference type="ChEBI" id="CHEBI:36655"/>
    </ligand>
</feature>
<dbReference type="SUPFAM" id="SSF51395">
    <property type="entry name" value="FMN-linked oxidoreductases"/>
    <property type="match status" value="1"/>
</dbReference>
<dbReference type="Pfam" id="PF01070">
    <property type="entry name" value="FMN_dh"/>
    <property type="match status" value="1"/>
</dbReference>
<proteinExistence type="inferred from homology"/>
<accession>A0A0P1INS3</accession>
<reference evidence="10" key="1">
    <citation type="submission" date="2015-09" db="EMBL/GenBank/DDBJ databases">
        <authorList>
            <person name="Rodrigo-Torres Lidia"/>
            <person name="Arahal R.David."/>
        </authorList>
    </citation>
    <scope>NUCLEOTIDE SEQUENCE [LARGE SCALE GENOMIC DNA]</scope>
    <source>
        <strain evidence="10">CECT 5114</strain>
    </source>
</reference>
<dbReference type="GO" id="GO:0010181">
    <property type="term" value="F:FMN binding"/>
    <property type="evidence" value="ECO:0007669"/>
    <property type="project" value="InterPro"/>
</dbReference>
<evidence type="ECO:0000256" key="6">
    <source>
        <dbReference type="PIRSR" id="PIRSR000138-1"/>
    </source>
</evidence>
<feature type="binding site" evidence="7">
    <location>
        <position position="167"/>
    </location>
    <ligand>
        <name>glyoxylate</name>
        <dbReference type="ChEBI" id="CHEBI:36655"/>
    </ligand>
</feature>
<keyword evidence="3 7" id="KW-0288">FMN</keyword>
<dbReference type="Gene3D" id="3.20.20.70">
    <property type="entry name" value="Aldolase class I"/>
    <property type="match status" value="1"/>
</dbReference>
<feature type="binding site" evidence="7">
    <location>
        <position position="109"/>
    </location>
    <ligand>
        <name>FMN</name>
        <dbReference type="ChEBI" id="CHEBI:58210"/>
    </ligand>
</feature>
<evidence type="ECO:0000259" key="8">
    <source>
        <dbReference type="PROSITE" id="PS51349"/>
    </source>
</evidence>
<keyword evidence="4 9" id="KW-0560">Oxidoreductase</keyword>
<feature type="binding site" evidence="7">
    <location>
        <position position="277"/>
    </location>
    <ligand>
        <name>FMN</name>
        <dbReference type="ChEBI" id="CHEBI:58210"/>
    </ligand>
</feature>
<feature type="binding site" evidence="7">
    <location>
        <begin position="80"/>
        <end position="82"/>
    </location>
    <ligand>
        <name>FMN</name>
        <dbReference type="ChEBI" id="CHEBI:58210"/>
    </ligand>
</feature>
<feature type="binding site" evidence="7">
    <location>
        <position position="158"/>
    </location>
    <ligand>
        <name>FMN</name>
        <dbReference type="ChEBI" id="CHEBI:58210"/>
    </ligand>
</feature>
<dbReference type="EC" id="1.1.2.3" evidence="9"/>
<feature type="binding site" evidence="7">
    <location>
        <position position="282"/>
    </location>
    <ligand>
        <name>glyoxylate</name>
        <dbReference type="ChEBI" id="CHEBI:36655"/>
    </ligand>
</feature>
<dbReference type="GO" id="GO:0004460">
    <property type="term" value="F:L-lactate dehydrogenase (cytochrome) activity"/>
    <property type="evidence" value="ECO:0007669"/>
    <property type="project" value="UniProtKB-EC"/>
</dbReference>
<organism evidence="9 10">
    <name type="scientific">Cognatishimia activa</name>
    <dbReference type="NCBI Taxonomy" id="1715691"/>
    <lineage>
        <taxon>Bacteria</taxon>
        <taxon>Pseudomonadati</taxon>
        <taxon>Pseudomonadota</taxon>
        <taxon>Alphaproteobacteria</taxon>
        <taxon>Rhodobacterales</taxon>
        <taxon>Paracoccaceae</taxon>
        <taxon>Cognatishimia</taxon>
    </lineage>
</organism>
<name>A0A0P1INS3_9RHOB</name>
<dbReference type="OrthoDB" id="9770452at2"/>
<protein>
    <submittedName>
        <fullName evidence="9">L-lactate dehydrogenase [cytochrome]</fullName>
        <ecNumber evidence="9">1.1.2.3</ecNumber>
    </submittedName>
</protein>
<dbReference type="PANTHER" id="PTHR10578">
    <property type="entry name" value="S -2-HYDROXY-ACID OXIDASE-RELATED"/>
    <property type="match status" value="1"/>
</dbReference>
<evidence type="ECO:0000313" key="9">
    <source>
        <dbReference type="EMBL" id="CUK25173.1"/>
    </source>
</evidence>
<feature type="active site" description="Proton acceptor" evidence="6">
    <location>
        <position position="279"/>
    </location>
</feature>
<feature type="binding site" evidence="7">
    <location>
        <position position="132"/>
    </location>
    <ligand>
        <name>glyoxylate</name>
        <dbReference type="ChEBI" id="CHEBI:36655"/>
    </ligand>
</feature>
<feature type="binding site" evidence="7">
    <location>
        <position position="130"/>
    </location>
    <ligand>
        <name>FMN</name>
        <dbReference type="ChEBI" id="CHEBI:58210"/>
    </ligand>
</feature>
<evidence type="ECO:0000256" key="1">
    <source>
        <dbReference type="ARBA" id="ARBA00001917"/>
    </source>
</evidence>
<dbReference type="EMBL" id="CYUE01000008">
    <property type="protein sequence ID" value="CUK25173.1"/>
    <property type="molecule type" value="Genomic_DNA"/>
</dbReference>
<feature type="binding site" evidence="7">
    <location>
        <begin position="333"/>
        <end position="334"/>
    </location>
    <ligand>
        <name>FMN</name>
        <dbReference type="ChEBI" id="CHEBI:58210"/>
    </ligand>
</feature>